<evidence type="ECO:0000313" key="2">
    <source>
        <dbReference type="EMBL" id="MFD2464247.1"/>
    </source>
</evidence>
<dbReference type="Proteomes" id="UP001597419">
    <property type="component" value="Unassembled WGS sequence"/>
</dbReference>
<dbReference type="EMBL" id="JBHUKU010000025">
    <property type="protein sequence ID" value="MFD2464247.1"/>
    <property type="molecule type" value="Genomic_DNA"/>
</dbReference>
<accession>A0ABW5GTL0</accession>
<reference evidence="3" key="1">
    <citation type="journal article" date="2019" name="Int. J. Syst. Evol. Microbiol.">
        <title>The Global Catalogue of Microorganisms (GCM) 10K type strain sequencing project: providing services to taxonomists for standard genome sequencing and annotation.</title>
        <authorList>
            <consortium name="The Broad Institute Genomics Platform"/>
            <consortium name="The Broad Institute Genome Sequencing Center for Infectious Disease"/>
            <person name="Wu L."/>
            <person name="Ma J."/>
        </authorList>
    </citation>
    <scope>NUCLEOTIDE SEQUENCE [LARGE SCALE GENOMIC DNA]</scope>
    <source>
        <strain evidence="3">CGMCC 4.7643</strain>
    </source>
</reference>
<evidence type="ECO:0000313" key="3">
    <source>
        <dbReference type="Proteomes" id="UP001597419"/>
    </source>
</evidence>
<evidence type="ECO:0000256" key="1">
    <source>
        <dbReference type="SAM" id="MobiDB-lite"/>
    </source>
</evidence>
<evidence type="ECO:0008006" key="4">
    <source>
        <dbReference type="Google" id="ProtNLM"/>
    </source>
</evidence>
<protein>
    <recommendedName>
        <fullName evidence="4">FxLD family lantipeptide</fullName>
    </recommendedName>
</protein>
<dbReference type="RefSeq" id="WP_345404795.1">
    <property type="nucleotide sequence ID" value="NZ_BAABHG010000017.1"/>
</dbReference>
<comment type="caution">
    <text evidence="2">The sequence shown here is derived from an EMBL/GenBank/DDBJ whole genome shotgun (WGS) entry which is preliminary data.</text>
</comment>
<organism evidence="2 3">
    <name type="scientific">Amycolatopsis samaneae</name>
    <dbReference type="NCBI Taxonomy" id="664691"/>
    <lineage>
        <taxon>Bacteria</taxon>
        <taxon>Bacillati</taxon>
        <taxon>Actinomycetota</taxon>
        <taxon>Actinomycetes</taxon>
        <taxon>Pseudonocardiales</taxon>
        <taxon>Pseudonocardiaceae</taxon>
        <taxon>Amycolatopsis</taxon>
    </lineage>
</organism>
<feature type="region of interest" description="Disordered" evidence="1">
    <location>
        <begin position="1"/>
        <end position="58"/>
    </location>
</feature>
<proteinExistence type="predicted"/>
<sequence length="58" mass="5999">MSTPTDVVDMPFDEHTDPLDPSVPPTEPAPEDGDKKAHKHTADCGGGCADGVPVGELN</sequence>
<name>A0ABW5GTL0_9PSEU</name>
<gene>
    <name evidence="2" type="ORF">ACFSYJ_36905</name>
</gene>
<keyword evidence="3" id="KW-1185">Reference proteome</keyword>